<keyword evidence="2" id="KW-1185">Reference proteome</keyword>
<name>A0ACD3SRL1_9BURK</name>
<evidence type="ECO:0000313" key="2">
    <source>
        <dbReference type="Proteomes" id="UP000004277"/>
    </source>
</evidence>
<protein>
    <submittedName>
        <fullName evidence="1">NAD(P)-dependent oxidoreductase</fullName>
    </submittedName>
</protein>
<dbReference type="Proteomes" id="UP000004277">
    <property type="component" value="Unassembled WGS sequence"/>
</dbReference>
<gene>
    <name evidence="1" type="ORF">MW7_008555</name>
</gene>
<accession>A0ACD3SRL1</accession>
<reference evidence="1" key="1">
    <citation type="submission" date="2019-05" db="EMBL/GenBank/DDBJ databases">
        <title>Revised genome assembly of Burkholderiaceae (previously Ralstonia) sp. PBA.</title>
        <authorList>
            <person name="Gan H.M."/>
        </authorList>
    </citation>
    <scope>NUCLEOTIDE SEQUENCE</scope>
    <source>
        <strain evidence="1">PBA</strain>
    </source>
</reference>
<evidence type="ECO:0000313" key="1">
    <source>
        <dbReference type="EMBL" id="TMS58743.1"/>
    </source>
</evidence>
<comment type="caution">
    <text evidence="1">The sequence shown here is derived from an EMBL/GenBank/DDBJ whole genome shotgun (WGS) entry which is preliminary data.</text>
</comment>
<proteinExistence type="predicted"/>
<dbReference type="EMBL" id="AKCV02000015">
    <property type="protein sequence ID" value="TMS58743.1"/>
    <property type="molecule type" value="Genomic_DNA"/>
</dbReference>
<sequence>MKRTIGFIGLGTMGGPMAAHLAKAGHHVQGVDLDPAKVAALEAAGGTACASIAAACANADTIITILPRDQHVREALLGADGVIRHAAPGTLVLEMSTILPRTSLDIAQQLQAAGLRMMDAPVGRTPADARAGRLLVMAGGSQEDFVDAQPLFECFADKVLHMGALGTGIQMKVINNYMSMVSMVLTSETLTMAKKAGIATPAAVEVLQNTVAGRGQINTNFPKKVLAGDITPDFPLSLGYKDLSLGLALGHELGTPLFLGASALELFGMAPAMGRADQDCTAMLLILEQLAGIKKD</sequence>
<organism evidence="1 2">
    <name type="scientific">Imbroritus primus</name>
    <dbReference type="NCBI Taxonomy" id="3058603"/>
    <lineage>
        <taxon>Bacteria</taxon>
        <taxon>Pseudomonadati</taxon>
        <taxon>Pseudomonadota</taxon>
        <taxon>Betaproteobacteria</taxon>
        <taxon>Burkholderiales</taxon>
        <taxon>Burkholderiaceae</taxon>
        <taxon>Imbroritus</taxon>
    </lineage>
</organism>